<evidence type="ECO:0000313" key="3">
    <source>
        <dbReference type="WBParaSite" id="HPLM_0001205701-mRNA-1"/>
    </source>
</evidence>
<proteinExistence type="predicted"/>
<sequence length="86" mass="9715">MVEIYESITTKVYISGSGNCQTDRQQVQNIWKIEERPRPGTQLTVTKKQLTNALHLTPYALQLTKCIISNPKSTADYTLQTVIMDG</sequence>
<dbReference type="Proteomes" id="UP000268014">
    <property type="component" value="Unassembled WGS sequence"/>
</dbReference>
<protein>
    <submittedName>
        <fullName evidence="1 3">Uncharacterized protein</fullName>
    </submittedName>
</protein>
<dbReference type="EMBL" id="UZAF01017742">
    <property type="protein sequence ID" value="VDO44581.1"/>
    <property type="molecule type" value="Genomic_DNA"/>
</dbReference>
<dbReference type="AlphaFoldDB" id="A0A0N4WLM3"/>
<accession>A0A0N4WLM3</accession>
<evidence type="ECO:0000313" key="2">
    <source>
        <dbReference type="Proteomes" id="UP000268014"/>
    </source>
</evidence>
<dbReference type="WBParaSite" id="HPLM_0001205701-mRNA-1">
    <property type="protein sequence ID" value="HPLM_0001205701-mRNA-1"/>
    <property type="gene ID" value="HPLM_0001205701"/>
</dbReference>
<keyword evidence="2" id="KW-1185">Reference proteome</keyword>
<reference evidence="1 2" key="2">
    <citation type="submission" date="2018-11" db="EMBL/GenBank/DDBJ databases">
        <authorList>
            <consortium name="Pathogen Informatics"/>
        </authorList>
    </citation>
    <scope>NUCLEOTIDE SEQUENCE [LARGE SCALE GENOMIC DNA]</scope>
    <source>
        <strain evidence="1 2">MHpl1</strain>
    </source>
</reference>
<evidence type="ECO:0000313" key="1">
    <source>
        <dbReference type="EMBL" id="VDO44581.1"/>
    </source>
</evidence>
<gene>
    <name evidence="1" type="ORF">HPLM_LOCUS12049</name>
</gene>
<reference evidence="3" key="1">
    <citation type="submission" date="2017-02" db="UniProtKB">
        <authorList>
            <consortium name="WormBaseParasite"/>
        </authorList>
    </citation>
    <scope>IDENTIFICATION</scope>
</reference>
<name>A0A0N4WLM3_HAEPC</name>
<organism evidence="3">
    <name type="scientific">Haemonchus placei</name>
    <name type="common">Barber's pole worm</name>
    <dbReference type="NCBI Taxonomy" id="6290"/>
    <lineage>
        <taxon>Eukaryota</taxon>
        <taxon>Metazoa</taxon>
        <taxon>Ecdysozoa</taxon>
        <taxon>Nematoda</taxon>
        <taxon>Chromadorea</taxon>
        <taxon>Rhabditida</taxon>
        <taxon>Rhabditina</taxon>
        <taxon>Rhabditomorpha</taxon>
        <taxon>Strongyloidea</taxon>
        <taxon>Trichostrongylidae</taxon>
        <taxon>Haemonchus</taxon>
    </lineage>
</organism>